<gene>
    <name evidence="2" type="ORF">OPV22_021339</name>
</gene>
<evidence type="ECO:0000313" key="2">
    <source>
        <dbReference type="EMBL" id="KAJ8477612.1"/>
    </source>
</evidence>
<evidence type="ECO:0000313" key="3">
    <source>
        <dbReference type="Proteomes" id="UP001222027"/>
    </source>
</evidence>
<proteinExistence type="predicted"/>
<dbReference type="Proteomes" id="UP001222027">
    <property type="component" value="Unassembled WGS sequence"/>
</dbReference>
<accession>A0AAV8QGW0</accession>
<comment type="caution">
    <text evidence="2">The sequence shown here is derived from an EMBL/GenBank/DDBJ whole genome shotgun (WGS) entry which is preliminary data.</text>
</comment>
<organism evidence="2 3">
    <name type="scientific">Ensete ventricosum</name>
    <name type="common">Abyssinian banana</name>
    <name type="synonym">Musa ensete</name>
    <dbReference type="NCBI Taxonomy" id="4639"/>
    <lineage>
        <taxon>Eukaryota</taxon>
        <taxon>Viridiplantae</taxon>
        <taxon>Streptophyta</taxon>
        <taxon>Embryophyta</taxon>
        <taxon>Tracheophyta</taxon>
        <taxon>Spermatophyta</taxon>
        <taxon>Magnoliopsida</taxon>
        <taxon>Liliopsida</taxon>
        <taxon>Zingiberales</taxon>
        <taxon>Musaceae</taxon>
        <taxon>Ensete</taxon>
    </lineage>
</organism>
<reference evidence="2 3" key="1">
    <citation type="submission" date="2022-12" db="EMBL/GenBank/DDBJ databases">
        <title>Chromosome-scale assembly of the Ensete ventricosum genome.</title>
        <authorList>
            <person name="Dussert Y."/>
            <person name="Stocks J."/>
            <person name="Wendawek A."/>
            <person name="Woldeyes F."/>
            <person name="Nichols R.A."/>
            <person name="Borrell J.S."/>
        </authorList>
    </citation>
    <scope>NUCLEOTIDE SEQUENCE [LARGE SCALE GENOMIC DNA]</scope>
    <source>
        <strain evidence="3">cv. Maze</strain>
        <tissue evidence="2">Seeds</tissue>
    </source>
</reference>
<keyword evidence="3" id="KW-1185">Reference proteome</keyword>
<dbReference type="AlphaFoldDB" id="A0AAV8QGW0"/>
<name>A0AAV8QGW0_ENSVE</name>
<feature type="region of interest" description="Disordered" evidence="1">
    <location>
        <begin position="79"/>
        <end position="116"/>
    </location>
</feature>
<dbReference type="EMBL" id="JAQQAF010000006">
    <property type="protein sequence ID" value="KAJ8477612.1"/>
    <property type="molecule type" value="Genomic_DNA"/>
</dbReference>
<evidence type="ECO:0000256" key="1">
    <source>
        <dbReference type="SAM" id="MobiDB-lite"/>
    </source>
</evidence>
<protein>
    <submittedName>
        <fullName evidence="2">Uncharacterized protein</fullName>
    </submittedName>
</protein>
<sequence>MAAPLESVISIKSNTLKAASKSSHLLDHTSRPPRYCAASVNRSSHDLDREGAAAGGVHHCVPSVCASQEDLGVLATHGEEGLGGEEVRGKASLEEEDSVELKAEGESKRKDLTTLI</sequence>